<accession>A0ABS8IMF4</accession>
<keyword evidence="2" id="KW-1185">Reference proteome</keyword>
<dbReference type="Proteomes" id="UP001199525">
    <property type="component" value="Unassembled WGS sequence"/>
</dbReference>
<proteinExistence type="predicted"/>
<sequence>MNPAQLKKTTAKASRVTRKLRCRFDFTESVITPSLLTWFEVIGYTVLLEPDIALGKHQIGRSSYREVVLYQRLHDALQKINPKKPHEAIAAAIYQVTCTESSDLL</sequence>
<protein>
    <submittedName>
        <fullName evidence="1">Uncharacterized protein</fullName>
    </submittedName>
</protein>
<dbReference type="EMBL" id="JAIVFQ010000181">
    <property type="protein sequence ID" value="MCC5604994.1"/>
    <property type="molecule type" value="Genomic_DNA"/>
</dbReference>
<organism evidence="1 2">
    <name type="scientific">Nostoc favosum CHAB5714</name>
    <dbReference type="NCBI Taxonomy" id="2780399"/>
    <lineage>
        <taxon>Bacteria</taxon>
        <taxon>Bacillati</taxon>
        <taxon>Cyanobacteriota</taxon>
        <taxon>Cyanophyceae</taxon>
        <taxon>Nostocales</taxon>
        <taxon>Nostocaceae</taxon>
        <taxon>Nostoc</taxon>
        <taxon>Nostoc favosum</taxon>
    </lineage>
</organism>
<gene>
    <name evidence="1" type="ORF">LC586_39185</name>
</gene>
<name>A0ABS8IMF4_9NOSO</name>
<dbReference type="RefSeq" id="WP_229491163.1">
    <property type="nucleotide sequence ID" value="NZ_JAIVFQ010000181.1"/>
</dbReference>
<comment type="caution">
    <text evidence="1">The sequence shown here is derived from an EMBL/GenBank/DDBJ whole genome shotgun (WGS) entry which is preliminary data.</text>
</comment>
<evidence type="ECO:0000313" key="1">
    <source>
        <dbReference type="EMBL" id="MCC5604994.1"/>
    </source>
</evidence>
<reference evidence="1 2" key="1">
    <citation type="journal article" date="2021" name="Microorganisms">
        <title>Genome Evolution of Filamentous Cyanobacterium Nostoc Species: From Facultative Symbiosis to Free Living.</title>
        <authorList>
            <person name="Huo D."/>
            <person name="Li H."/>
            <person name="Cai F."/>
            <person name="Guo X."/>
            <person name="Qiao Z."/>
            <person name="Wang W."/>
            <person name="Yu G."/>
            <person name="Li R."/>
        </authorList>
    </citation>
    <scope>NUCLEOTIDE SEQUENCE [LARGE SCALE GENOMIC DNA]</scope>
    <source>
        <strain evidence="1 2">CHAB 5714</strain>
    </source>
</reference>
<evidence type="ECO:0000313" key="2">
    <source>
        <dbReference type="Proteomes" id="UP001199525"/>
    </source>
</evidence>